<sequence length="72" mass="8143">MACSVGQAWRLFCCHLAYYHNCTVLIPIIIANCYSFLFYVAYCLLFFTITSFCTTVAVKSSNLTAMPIQVLQ</sequence>
<organism evidence="2">
    <name type="scientific">Solanum chacoense</name>
    <name type="common">Chaco potato</name>
    <dbReference type="NCBI Taxonomy" id="4108"/>
    <lineage>
        <taxon>Eukaryota</taxon>
        <taxon>Viridiplantae</taxon>
        <taxon>Streptophyta</taxon>
        <taxon>Embryophyta</taxon>
        <taxon>Tracheophyta</taxon>
        <taxon>Spermatophyta</taxon>
        <taxon>Magnoliopsida</taxon>
        <taxon>eudicotyledons</taxon>
        <taxon>Gunneridae</taxon>
        <taxon>Pentapetalae</taxon>
        <taxon>asterids</taxon>
        <taxon>lamiids</taxon>
        <taxon>Solanales</taxon>
        <taxon>Solanaceae</taxon>
        <taxon>Solanoideae</taxon>
        <taxon>Solaneae</taxon>
        <taxon>Solanum</taxon>
    </lineage>
</organism>
<proteinExistence type="predicted"/>
<keyword evidence="1" id="KW-1133">Transmembrane helix</keyword>
<feature type="transmembrane region" description="Helical" evidence="1">
    <location>
        <begin position="12"/>
        <end position="30"/>
    </location>
</feature>
<dbReference type="EMBL" id="GEDG01032544">
    <property type="protein sequence ID" value="JAP10757.1"/>
    <property type="molecule type" value="Transcribed_RNA"/>
</dbReference>
<dbReference type="AlphaFoldDB" id="A0A0V0GRG6"/>
<keyword evidence="1" id="KW-0812">Transmembrane</keyword>
<feature type="transmembrane region" description="Helical" evidence="1">
    <location>
        <begin position="36"/>
        <end position="58"/>
    </location>
</feature>
<protein>
    <submittedName>
        <fullName evidence="2">Putative ovule protein</fullName>
    </submittedName>
</protein>
<name>A0A0V0GRG6_SOLCH</name>
<keyword evidence="1" id="KW-0472">Membrane</keyword>
<evidence type="ECO:0000313" key="2">
    <source>
        <dbReference type="EMBL" id="JAP10757.1"/>
    </source>
</evidence>
<reference evidence="2" key="1">
    <citation type="submission" date="2015-12" db="EMBL/GenBank/DDBJ databases">
        <title>Gene expression during late stages of embryo sac development: a critical building block for successful pollen-pistil interactions.</title>
        <authorList>
            <person name="Liu Y."/>
            <person name="Joly V."/>
            <person name="Sabar M."/>
            <person name="Matton D.P."/>
        </authorList>
    </citation>
    <scope>NUCLEOTIDE SEQUENCE</scope>
</reference>
<accession>A0A0V0GRG6</accession>
<evidence type="ECO:0000256" key="1">
    <source>
        <dbReference type="SAM" id="Phobius"/>
    </source>
</evidence>